<reference evidence="2" key="1">
    <citation type="submission" date="2024-06" db="EMBL/GenBank/DDBJ databases">
        <authorList>
            <person name="Sun Y."/>
        </authorList>
    </citation>
    <scope>NUCLEOTIDE SEQUENCE</scope>
    <source>
        <strain evidence="2">IGA1.0</strain>
    </source>
</reference>
<keyword evidence="1" id="KW-0812">Transmembrane</keyword>
<name>A0AAU7QHC0_9GAMM</name>
<dbReference type="EMBL" id="CP157948">
    <property type="protein sequence ID" value="XBS88797.1"/>
    <property type="molecule type" value="Genomic_DNA"/>
</dbReference>
<keyword evidence="1" id="KW-0472">Membrane</keyword>
<feature type="transmembrane region" description="Helical" evidence="1">
    <location>
        <begin position="104"/>
        <end position="122"/>
    </location>
</feature>
<organism evidence="2">
    <name type="scientific">Rhodanobacter sp. IGA1.0</name>
    <dbReference type="NCBI Taxonomy" id="3158582"/>
    <lineage>
        <taxon>Bacteria</taxon>
        <taxon>Pseudomonadati</taxon>
        <taxon>Pseudomonadota</taxon>
        <taxon>Gammaproteobacteria</taxon>
        <taxon>Lysobacterales</taxon>
        <taxon>Rhodanobacteraceae</taxon>
        <taxon>Rhodanobacter</taxon>
    </lineage>
</organism>
<protein>
    <submittedName>
        <fullName evidence="2">Uncharacterized protein</fullName>
    </submittedName>
</protein>
<keyword evidence="1" id="KW-1133">Transmembrane helix</keyword>
<sequence>MTDILGFPPHMAAMIVAVGLTYFLMSWATVWWPAMVAYRGGRLMPRRFLFVVVVACLSYGIFSFLLFALFFLAEMYAMFVAPQLDRLGHPAGRPVLAVIRFLEHYWWLVLPPLLFAATFFITRKLSSRWEKICVALEG</sequence>
<evidence type="ECO:0000256" key="1">
    <source>
        <dbReference type="SAM" id="Phobius"/>
    </source>
</evidence>
<dbReference type="RefSeq" id="WP_007805933.1">
    <property type="nucleotide sequence ID" value="NZ_CP157948.1"/>
</dbReference>
<proteinExistence type="predicted"/>
<accession>A0AAU7QHC0</accession>
<feature type="transmembrane region" description="Helical" evidence="1">
    <location>
        <begin position="48"/>
        <end position="73"/>
    </location>
</feature>
<feature type="transmembrane region" description="Helical" evidence="1">
    <location>
        <begin position="12"/>
        <end position="36"/>
    </location>
</feature>
<dbReference type="AlphaFoldDB" id="A0AAU7QHC0"/>
<evidence type="ECO:0000313" key="2">
    <source>
        <dbReference type="EMBL" id="XBS88797.1"/>
    </source>
</evidence>
<gene>
    <name evidence="2" type="ORF">ABNK63_10315</name>
</gene>